<protein>
    <submittedName>
        <fullName evidence="7">pH regulation protein F</fullName>
    </submittedName>
</protein>
<accession>A0A6A8MA15</accession>
<evidence type="ECO:0000256" key="5">
    <source>
        <dbReference type="ARBA" id="ARBA00023136"/>
    </source>
</evidence>
<evidence type="ECO:0000256" key="2">
    <source>
        <dbReference type="ARBA" id="ARBA00022475"/>
    </source>
</evidence>
<sequence length="86" mass="9728">MTLLFSVILIALVCVVIAMLVFMLRGKLVYDKMNAMFVMNTNIVFMILIFGFIDGRMAMYIDIAMSYSILGFVTTVILAKYIGGRR</sequence>
<dbReference type="EMBL" id="VUNB01000001">
    <property type="protein sequence ID" value="MST68247.1"/>
    <property type="molecule type" value="Genomic_DNA"/>
</dbReference>
<evidence type="ECO:0000256" key="6">
    <source>
        <dbReference type="SAM" id="Phobius"/>
    </source>
</evidence>
<feature type="transmembrane region" description="Helical" evidence="6">
    <location>
        <begin position="36"/>
        <end position="53"/>
    </location>
</feature>
<keyword evidence="2" id="KW-1003">Cell membrane</keyword>
<dbReference type="GO" id="GO:0005886">
    <property type="term" value="C:plasma membrane"/>
    <property type="evidence" value="ECO:0007669"/>
    <property type="project" value="UniProtKB-SubCell"/>
</dbReference>
<comment type="subcellular location">
    <subcellularLocation>
        <location evidence="1">Cell membrane</location>
        <topology evidence="1">Multi-pass membrane protein</topology>
    </subcellularLocation>
</comment>
<evidence type="ECO:0000313" key="7">
    <source>
        <dbReference type="EMBL" id="MST68247.1"/>
    </source>
</evidence>
<gene>
    <name evidence="7" type="ORF">FYJ66_01310</name>
</gene>
<dbReference type="GO" id="GO:0015075">
    <property type="term" value="F:monoatomic ion transmembrane transporter activity"/>
    <property type="evidence" value="ECO:0007669"/>
    <property type="project" value="InterPro"/>
</dbReference>
<keyword evidence="4 6" id="KW-1133">Transmembrane helix</keyword>
<dbReference type="Pfam" id="PF04066">
    <property type="entry name" value="MrpF_PhaF"/>
    <property type="match status" value="1"/>
</dbReference>
<evidence type="ECO:0000256" key="3">
    <source>
        <dbReference type="ARBA" id="ARBA00022692"/>
    </source>
</evidence>
<comment type="caution">
    <text evidence="7">The sequence shown here is derived from an EMBL/GenBank/DDBJ whole genome shotgun (WGS) entry which is preliminary data.</text>
</comment>
<name>A0A6A8MA15_9FIRM</name>
<keyword evidence="5 6" id="KW-0472">Membrane</keyword>
<dbReference type="AlphaFoldDB" id="A0A6A8MA15"/>
<proteinExistence type="predicted"/>
<keyword evidence="3 6" id="KW-0812">Transmembrane</keyword>
<feature type="transmembrane region" description="Helical" evidence="6">
    <location>
        <begin position="6"/>
        <end position="24"/>
    </location>
</feature>
<reference evidence="7" key="1">
    <citation type="submission" date="2019-09" db="EMBL/GenBank/DDBJ databases">
        <title>In-depth cultivation of the pig gut microbiome towards novel bacterial diversity and tailored functional studies.</title>
        <authorList>
            <person name="Wylensek D."/>
            <person name="Hitch T.C.A."/>
            <person name="Clavel T."/>
        </authorList>
    </citation>
    <scope>NUCLEOTIDE SEQUENCE</scope>
    <source>
        <strain evidence="7">RF-744-FAT-WT-3</strain>
    </source>
</reference>
<evidence type="ECO:0000256" key="4">
    <source>
        <dbReference type="ARBA" id="ARBA00022989"/>
    </source>
</evidence>
<feature type="transmembrane region" description="Helical" evidence="6">
    <location>
        <begin position="59"/>
        <end position="82"/>
    </location>
</feature>
<evidence type="ECO:0000256" key="1">
    <source>
        <dbReference type="ARBA" id="ARBA00004651"/>
    </source>
</evidence>
<organism evidence="7">
    <name type="scientific">Baileyella intestinalis</name>
    <dbReference type="NCBI Taxonomy" id="2606709"/>
    <lineage>
        <taxon>Bacteria</taxon>
        <taxon>Bacillati</taxon>
        <taxon>Bacillota</taxon>
        <taxon>Clostridia</taxon>
        <taxon>Peptostreptococcales</taxon>
        <taxon>Anaerovoracaceae</taxon>
        <taxon>Baileyella</taxon>
    </lineage>
</organism>
<dbReference type="InterPro" id="IPR007208">
    <property type="entry name" value="MrpF/PhaF-like"/>
</dbReference>